<comment type="similarity">
    <text evidence="1 8">Belongs to the beta-class carbonic anhydrase family.</text>
</comment>
<feature type="binding site" evidence="7">
    <location>
        <position position="106"/>
    </location>
    <ligand>
        <name>Zn(2+)</name>
        <dbReference type="ChEBI" id="CHEBI:29105"/>
    </ligand>
</feature>
<sequence>MSKGGRSGATSLISGVNVFQEKVFGNKESLFRQLGEGQHPGVLFITCSDSRINPNLLTQTEPGELFLLRNAGNLVPPRCSAPSGEAATVEYAVAHLKVRDVIVCGHAKCGAVAGLLNPTSLDTLPAVKSWLGHAAGVVEETDRVAAADPAADRLEIAVERNVLKQLDNLRTHPAVADALAAGRLRVHGWVYQFETGAVTAHDPSSERFVPLAEARREKFAAPTEAPSDAPPTNRSI</sequence>
<keyword evidence="5 8" id="KW-0456">Lyase</keyword>
<dbReference type="PROSITE" id="PS00704">
    <property type="entry name" value="PROK_CO2_ANHYDRASE_1"/>
    <property type="match status" value="1"/>
</dbReference>
<reference evidence="11" key="1">
    <citation type="submission" date="2020-05" db="EMBL/GenBank/DDBJ databases">
        <title>Frigoriglobus tundricola gen. nov., sp. nov., a psychrotolerant cellulolytic planctomycete of the family Gemmataceae with two divergent copies of 16S rRNA gene.</title>
        <authorList>
            <person name="Kulichevskaya I.S."/>
            <person name="Ivanova A.A."/>
            <person name="Naumoff D.G."/>
            <person name="Beletsky A.V."/>
            <person name="Rijpstra W.I.C."/>
            <person name="Sinninghe Damste J.S."/>
            <person name="Mardanov A.V."/>
            <person name="Ravin N.V."/>
            <person name="Dedysh S.N."/>
        </authorList>
    </citation>
    <scope>NUCLEOTIDE SEQUENCE [LARGE SCALE GENOMIC DNA]</scope>
    <source>
        <strain evidence="11">PL17</strain>
    </source>
</reference>
<dbReference type="PANTHER" id="PTHR11002:SF76">
    <property type="entry name" value="CARBONIC ANHYDRASE"/>
    <property type="match status" value="1"/>
</dbReference>
<evidence type="ECO:0000256" key="4">
    <source>
        <dbReference type="ARBA" id="ARBA00022833"/>
    </source>
</evidence>
<dbReference type="EMBL" id="CP053452">
    <property type="protein sequence ID" value="QJW96412.1"/>
    <property type="molecule type" value="Genomic_DNA"/>
</dbReference>
<evidence type="ECO:0000256" key="6">
    <source>
        <dbReference type="ARBA" id="ARBA00048348"/>
    </source>
</evidence>
<feature type="binding site" evidence="7">
    <location>
        <position position="49"/>
    </location>
    <ligand>
        <name>Zn(2+)</name>
        <dbReference type="ChEBI" id="CHEBI:29105"/>
    </ligand>
</feature>
<name>A0A6M5YU06_9BACT</name>
<protein>
    <recommendedName>
        <fullName evidence="2 8">Carbonic anhydrase</fullName>
        <ecNumber evidence="2 8">4.2.1.1</ecNumber>
    </recommendedName>
    <alternativeName>
        <fullName evidence="8">Carbonate dehydratase</fullName>
    </alternativeName>
</protein>
<evidence type="ECO:0000313" key="11">
    <source>
        <dbReference type="Proteomes" id="UP000503447"/>
    </source>
</evidence>
<dbReference type="PROSITE" id="PS00705">
    <property type="entry name" value="PROK_CO2_ANHYDRASE_2"/>
    <property type="match status" value="1"/>
</dbReference>
<dbReference type="PANTHER" id="PTHR11002">
    <property type="entry name" value="CARBONIC ANHYDRASE"/>
    <property type="match status" value="1"/>
</dbReference>
<dbReference type="Pfam" id="PF00484">
    <property type="entry name" value="Pro_CA"/>
    <property type="match status" value="1"/>
</dbReference>
<keyword evidence="4 7" id="KW-0862">Zinc</keyword>
<dbReference type="GO" id="GO:0004089">
    <property type="term" value="F:carbonate dehydratase activity"/>
    <property type="evidence" value="ECO:0007669"/>
    <property type="project" value="UniProtKB-UniRule"/>
</dbReference>
<dbReference type="InterPro" id="IPR015892">
    <property type="entry name" value="Carbonic_anhydrase_CS"/>
</dbReference>
<evidence type="ECO:0000256" key="7">
    <source>
        <dbReference type="PIRSR" id="PIRSR601765-1"/>
    </source>
</evidence>
<evidence type="ECO:0000256" key="9">
    <source>
        <dbReference type="SAM" id="MobiDB-lite"/>
    </source>
</evidence>
<feature type="region of interest" description="Disordered" evidence="9">
    <location>
        <begin position="215"/>
        <end position="236"/>
    </location>
</feature>
<comment type="function">
    <text evidence="8">Reversible hydration of carbon dioxide.</text>
</comment>
<dbReference type="SUPFAM" id="SSF53056">
    <property type="entry name" value="beta-carbonic anhydrase, cab"/>
    <property type="match status" value="1"/>
</dbReference>
<dbReference type="GO" id="GO:0008270">
    <property type="term" value="F:zinc ion binding"/>
    <property type="evidence" value="ECO:0007669"/>
    <property type="project" value="UniProtKB-UniRule"/>
</dbReference>
<evidence type="ECO:0000256" key="2">
    <source>
        <dbReference type="ARBA" id="ARBA00012925"/>
    </source>
</evidence>
<dbReference type="KEGG" id="ftj:FTUN_3969"/>
<dbReference type="InterPro" id="IPR036874">
    <property type="entry name" value="Carbonic_anhydrase_sf"/>
</dbReference>
<dbReference type="Proteomes" id="UP000503447">
    <property type="component" value="Chromosome"/>
</dbReference>
<dbReference type="InterPro" id="IPR001765">
    <property type="entry name" value="Carbonic_anhydrase"/>
</dbReference>
<evidence type="ECO:0000256" key="1">
    <source>
        <dbReference type="ARBA" id="ARBA00006217"/>
    </source>
</evidence>
<comment type="catalytic activity">
    <reaction evidence="6 8">
        <text>hydrogencarbonate + H(+) = CO2 + H2O</text>
        <dbReference type="Rhea" id="RHEA:10748"/>
        <dbReference type="ChEBI" id="CHEBI:15377"/>
        <dbReference type="ChEBI" id="CHEBI:15378"/>
        <dbReference type="ChEBI" id="CHEBI:16526"/>
        <dbReference type="ChEBI" id="CHEBI:17544"/>
        <dbReference type="EC" id="4.2.1.1"/>
    </reaction>
</comment>
<gene>
    <name evidence="10" type="ORF">FTUN_3969</name>
</gene>
<feature type="binding site" evidence="7">
    <location>
        <position position="47"/>
    </location>
    <ligand>
        <name>Zn(2+)</name>
        <dbReference type="ChEBI" id="CHEBI:29105"/>
    </ligand>
</feature>
<feature type="binding site" evidence="7">
    <location>
        <position position="109"/>
    </location>
    <ligand>
        <name>Zn(2+)</name>
        <dbReference type="ChEBI" id="CHEBI:29105"/>
    </ligand>
</feature>
<dbReference type="GO" id="GO:0015976">
    <property type="term" value="P:carbon utilization"/>
    <property type="evidence" value="ECO:0007669"/>
    <property type="project" value="InterPro"/>
</dbReference>
<evidence type="ECO:0000313" key="10">
    <source>
        <dbReference type="EMBL" id="QJW96412.1"/>
    </source>
</evidence>
<dbReference type="RefSeq" id="WP_171471999.1">
    <property type="nucleotide sequence ID" value="NZ_CP053452.2"/>
</dbReference>
<accession>A0A6M5YU06</accession>
<dbReference type="SMART" id="SM00947">
    <property type="entry name" value="Pro_CA"/>
    <property type="match status" value="1"/>
</dbReference>
<keyword evidence="3 7" id="KW-0479">Metal-binding</keyword>
<organism evidence="10 11">
    <name type="scientific">Frigoriglobus tundricola</name>
    <dbReference type="NCBI Taxonomy" id="2774151"/>
    <lineage>
        <taxon>Bacteria</taxon>
        <taxon>Pseudomonadati</taxon>
        <taxon>Planctomycetota</taxon>
        <taxon>Planctomycetia</taxon>
        <taxon>Gemmatales</taxon>
        <taxon>Gemmataceae</taxon>
        <taxon>Frigoriglobus</taxon>
    </lineage>
</organism>
<dbReference type="EC" id="4.2.1.1" evidence="2 8"/>
<dbReference type="Gene3D" id="3.40.1050.10">
    <property type="entry name" value="Carbonic anhydrase"/>
    <property type="match status" value="1"/>
</dbReference>
<keyword evidence="11" id="KW-1185">Reference proteome</keyword>
<dbReference type="AlphaFoldDB" id="A0A6M5YU06"/>
<comment type="cofactor">
    <cofactor evidence="7">
        <name>Zn(2+)</name>
        <dbReference type="ChEBI" id="CHEBI:29105"/>
    </cofactor>
    <text evidence="7">Binds 1 zinc ion per subunit.</text>
</comment>
<evidence type="ECO:0000256" key="3">
    <source>
        <dbReference type="ARBA" id="ARBA00022723"/>
    </source>
</evidence>
<proteinExistence type="inferred from homology"/>
<evidence type="ECO:0000256" key="8">
    <source>
        <dbReference type="RuleBase" id="RU003956"/>
    </source>
</evidence>
<evidence type="ECO:0000256" key="5">
    <source>
        <dbReference type="ARBA" id="ARBA00023239"/>
    </source>
</evidence>